<dbReference type="Proteomes" id="UP000825701">
    <property type="component" value="Chromosome"/>
</dbReference>
<feature type="domain" description="Thiaminase-2/PQQC" evidence="4">
    <location>
        <begin position="16"/>
        <end position="226"/>
    </location>
</feature>
<comment type="pathway">
    <text evidence="3">Cofactor biosynthesis; pyrroloquinoline quinone biosynthesis.</text>
</comment>
<gene>
    <name evidence="3 5" type="primary">pqqC</name>
    <name evidence="5" type="ORF">K6K41_22360</name>
</gene>
<name>A0A9E6UKK7_9HYPH</name>
<protein>
    <recommendedName>
        <fullName evidence="3">Pyrroloquinoline-quinone synthase</fullName>
        <ecNumber evidence="3">1.3.3.11</ecNumber>
    </recommendedName>
    <alternativeName>
        <fullName evidence="3">Coenzyme PQQ synthesis protein C</fullName>
    </alternativeName>
    <alternativeName>
        <fullName evidence="3">Pyrroloquinoline quinone biosynthesis protein C</fullName>
    </alternativeName>
</protein>
<proteinExistence type="inferred from homology"/>
<evidence type="ECO:0000256" key="1">
    <source>
        <dbReference type="ARBA" id="ARBA00022905"/>
    </source>
</evidence>
<organism evidence="5 6">
    <name type="scientific">Chenggangzhangella methanolivorans</name>
    <dbReference type="NCBI Taxonomy" id="1437009"/>
    <lineage>
        <taxon>Bacteria</taxon>
        <taxon>Pseudomonadati</taxon>
        <taxon>Pseudomonadota</taxon>
        <taxon>Alphaproteobacteria</taxon>
        <taxon>Hyphomicrobiales</taxon>
        <taxon>Methylopilaceae</taxon>
        <taxon>Chenggangzhangella</taxon>
    </lineage>
</organism>
<evidence type="ECO:0000256" key="3">
    <source>
        <dbReference type="HAMAP-Rule" id="MF_00654"/>
    </source>
</evidence>
<evidence type="ECO:0000313" key="5">
    <source>
        <dbReference type="EMBL" id="QZN99446.1"/>
    </source>
</evidence>
<dbReference type="GO" id="GO:0018189">
    <property type="term" value="P:pyrroloquinoline quinone biosynthetic process"/>
    <property type="evidence" value="ECO:0007669"/>
    <property type="project" value="UniProtKB-UniRule"/>
</dbReference>
<dbReference type="AlphaFoldDB" id="A0A9E6UKK7"/>
<dbReference type="PANTHER" id="PTHR40279:SF3">
    <property type="entry name" value="4-AMINOBENZOATE SYNTHASE"/>
    <property type="match status" value="1"/>
</dbReference>
<dbReference type="Pfam" id="PF03070">
    <property type="entry name" value="TENA_THI-4"/>
    <property type="match status" value="1"/>
</dbReference>
<sequence length="256" mass="28886">MAGSSAELLTPEDLEARLRQVGETRYHHLHPFQLRLQSGECTRGEVEAWALNRYLYQACIPQKDSHILARMEDASMRREWRQRIIDHDGEREGEGGIAKWLKLTDDLGLDRGDVMSGRLALPATKFAVNAYLSFVKDRSLLEAIASSLTELFSPMVIKTRVAGMLSNYDYVTQETLAYFTARPVQAKRDSDFALAYVLEHAKTPEQQQAAIGALEFKCSMLWTMLDALEHAYVYAKPWPDAFAPDGAAEMRRAAAE</sequence>
<dbReference type="RefSeq" id="WP_261402513.1">
    <property type="nucleotide sequence ID" value="NZ_CP081869.1"/>
</dbReference>
<keyword evidence="6" id="KW-1185">Reference proteome</keyword>
<reference evidence="5" key="1">
    <citation type="submission" date="2021-08" db="EMBL/GenBank/DDBJ databases">
        <authorList>
            <person name="Zhang H."/>
            <person name="Xu M."/>
            <person name="Yu Z."/>
            <person name="Yang L."/>
            <person name="Cai Y."/>
        </authorList>
    </citation>
    <scope>NUCLEOTIDE SEQUENCE</scope>
    <source>
        <strain evidence="5">CHL1</strain>
    </source>
</reference>
<keyword evidence="2 3" id="KW-0560">Oxidoreductase</keyword>
<dbReference type="GO" id="GO:0033732">
    <property type="term" value="F:pyrroloquinoline-quinone synthase activity"/>
    <property type="evidence" value="ECO:0007669"/>
    <property type="project" value="UniProtKB-EC"/>
</dbReference>
<dbReference type="EMBL" id="CP081869">
    <property type="protein sequence ID" value="QZN99446.1"/>
    <property type="molecule type" value="Genomic_DNA"/>
</dbReference>
<dbReference type="InterPro" id="IPR016084">
    <property type="entry name" value="Haem_Oase-like_multi-hlx"/>
</dbReference>
<dbReference type="SUPFAM" id="SSF48613">
    <property type="entry name" value="Heme oxygenase-like"/>
    <property type="match status" value="1"/>
</dbReference>
<dbReference type="KEGG" id="cmet:K6K41_22360"/>
<dbReference type="PANTHER" id="PTHR40279">
    <property type="entry name" value="PQQC-LIKE PROTEIN"/>
    <property type="match status" value="1"/>
</dbReference>
<dbReference type="HAMAP" id="MF_00654">
    <property type="entry name" value="PQQ_syn_PqqC"/>
    <property type="match status" value="1"/>
</dbReference>
<accession>A0A9E6UKK7</accession>
<evidence type="ECO:0000313" key="6">
    <source>
        <dbReference type="Proteomes" id="UP000825701"/>
    </source>
</evidence>
<comment type="similarity">
    <text evidence="3">Belongs to the PqqC family.</text>
</comment>
<dbReference type="InterPro" id="IPR011845">
    <property type="entry name" value="PqqC"/>
</dbReference>
<evidence type="ECO:0000259" key="4">
    <source>
        <dbReference type="Pfam" id="PF03070"/>
    </source>
</evidence>
<dbReference type="InterPro" id="IPR004305">
    <property type="entry name" value="Thiaminase-2/PQQC"/>
</dbReference>
<comment type="function">
    <text evidence="3">Ring cyclization and eight-electron oxidation of 3a-(2-amino-2-carboxyethyl)-4,5-dioxo-4,5,6,7,8,9-hexahydroquinoline-7,9-dicarboxylic-acid to PQQ.</text>
</comment>
<evidence type="ECO:0000256" key="2">
    <source>
        <dbReference type="ARBA" id="ARBA00023002"/>
    </source>
</evidence>
<comment type="catalytic activity">
    <reaction evidence="3">
        <text>6-(2-amino-2-carboxyethyl)-7,8-dioxo-1,2,3,4,7,8-hexahydroquinoline-2,4-dicarboxylate + 3 O2 = pyrroloquinoline quinone + 2 H2O2 + 2 H2O + H(+)</text>
        <dbReference type="Rhea" id="RHEA:10692"/>
        <dbReference type="ChEBI" id="CHEBI:15377"/>
        <dbReference type="ChEBI" id="CHEBI:15378"/>
        <dbReference type="ChEBI" id="CHEBI:15379"/>
        <dbReference type="ChEBI" id="CHEBI:16240"/>
        <dbReference type="ChEBI" id="CHEBI:58442"/>
        <dbReference type="ChEBI" id="CHEBI:58778"/>
        <dbReference type="EC" id="1.3.3.11"/>
    </reaction>
</comment>
<dbReference type="Gene3D" id="1.20.910.10">
    <property type="entry name" value="Heme oxygenase-like"/>
    <property type="match status" value="1"/>
</dbReference>
<dbReference type="NCBIfam" id="TIGR02111">
    <property type="entry name" value="PQQ_syn_pqqC"/>
    <property type="match status" value="1"/>
</dbReference>
<dbReference type="EC" id="1.3.3.11" evidence="3"/>
<dbReference type="InterPro" id="IPR039068">
    <property type="entry name" value="PqqC-like"/>
</dbReference>
<keyword evidence="1 3" id="KW-0884">PQQ biosynthesis</keyword>